<feature type="signal peptide" evidence="1">
    <location>
        <begin position="1"/>
        <end position="26"/>
    </location>
</feature>
<sequence length="115" mass="12188">MRNPFVLAIASAIITAGLIKAVPALAETPAVEQTYVSYVKTADLNLTSERGQQALDRRLAQAAREVCGVPSDSDLVGQNKVRQCRDEAIQRAAAEREALLAAANRGAVIAITASR</sequence>
<dbReference type="EMBL" id="CP060782">
    <property type="protein sequence ID" value="QNP46519.1"/>
    <property type="molecule type" value="Genomic_DNA"/>
</dbReference>
<name>A0ABX6T9H9_9SPHN</name>
<evidence type="ECO:0000313" key="2">
    <source>
        <dbReference type="EMBL" id="QNP46519.1"/>
    </source>
</evidence>
<reference evidence="2 3" key="1">
    <citation type="submission" date="2020-08" db="EMBL/GenBank/DDBJ databases">
        <title>Genome sequence of Sphingomonas sediminicola KACC 15039T.</title>
        <authorList>
            <person name="Hyun D.-W."/>
            <person name="Bae J.-W."/>
        </authorList>
    </citation>
    <scope>NUCLEOTIDE SEQUENCE [LARGE SCALE GENOMIC DNA]</scope>
    <source>
        <strain evidence="2 3">KACC 15039</strain>
    </source>
</reference>
<evidence type="ECO:0000256" key="1">
    <source>
        <dbReference type="SAM" id="SignalP"/>
    </source>
</evidence>
<dbReference type="NCBIfam" id="TIGR04433">
    <property type="entry name" value="UrcA_uranyl"/>
    <property type="match status" value="1"/>
</dbReference>
<accession>A0ABX6T9H9</accession>
<protein>
    <submittedName>
        <fullName evidence="2">UrcA family protein</fullName>
    </submittedName>
</protein>
<evidence type="ECO:0000313" key="3">
    <source>
        <dbReference type="Proteomes" id="UP000516105"/>
    </source>
</evidence>
<dbReference type="InterPro" id="IPR030972">
    <property type="entry name" value="UrcA_uranyl"/>
</dbReference>
<dbReference type="Proteomes" id="UP000516105">
    <property type="component" value="Chromosome"/>
</dbReference>
<gene>
    <name evidence="2" type="ORF">H9L14_05095</name>
</gene>
<proteinExistence type="predicted"/>
<keyword evidence="1" id="KW-0732">Signal</keyword>
<dbReference type="RefSeq" id="WP_187709472.1">
    <property type="nucleotide sequence ID" value="NZ_CP060782.1"/>
</dbReference>
<feature type="chain" id="PRO_5045540796" evidence="1">
    <location>
        <begin position="27"/>
        <end position="115"/>
    </location>
</feature>
<organism evidence="2 3">
    <name type="scientific">Sphingomonas sediminicola</name>
    <dbReference type="NCBI Taxonomy" id="386874"/>
    <lineage>
        <taxon>Bacteria</taxon>
        <taxon>Pseudomonadati</taxon>
        <taxon>Pseudomonadota</taxon>
        <taxon>Alphaproteobacteria</taxon>
        <taxon>Sphingomonadales</taxon>
        <taxon>Sphingomonadaceae</taxon>
        <taxon>Sphingomonas</taxon>
    </lineage>
</organism>
<keyword evidence="3" id="KW-1185">Reference proteome</keyword>